<feature type="compositionally biased region" description="Low complexity" evidence="3">
    <location>
        <begin position="4234"/>
        <end position="4245"/>
    </location>
</feature>
<dbReference type="InterPro" id="IPR001343">
    <property type="entry name" value="Hemolysn_Ca-bd"/>
</dbReference>
<dbReference type="PRINTS" id="PR00313">
    <property type="entry name" value="CABNDNGRPT"/>
</dbReference>
<evidence type="ECO:0000256" key="1">
    <source>
        <dbReference type="ARBA" id="ARBA00004613"/>
    </source>
</evidence>
<feature type="compositionally biased region" description="Low complexity" evidence="3">
    <location>
        <begin position="4257"/>
        <end position="4274"/>
    </location>
</feature>
<evidence type="ECO:0000313" key="5">
    <source>
        <dbReference type="Proteomes" id="UP000001977"/>
    </source>
</evidence>
<dbReference type="STRING" id="360910.BAV1944"/>
<dbReference type="SUPFAM" id="SSF51120">
    <property type="entry name" value="beta-Roll"/>
    <property type="match status" value="2"/>
</dbReference>
<dbReference type="EMBL" id="AM167904">
    <property type="protein sequence ID" value="CAJ49553.1"/>
    <property type="molecule type" value="Genomic_DNA"/>
</dbReference>
<dbReference type="Gene3D" id="2.150.10.10">
    <property type="entry name" value="Serralysin-like metalloprotease, C-terminal"/>
    <property type="match status" value="1"/>
</dbReference>
<protein>
    <submittedName>
        <fullName evidence="4">Secreted calcium-binding protein</fullName>
    </submittedName>
</protein>
<dbReference type="GO" id="GO:0005576">
    <property type="term" value="C:extracellular region"/>
    <property type="evidence" value="ECO:0007669"/>
    <property type="project" value="UniProtKB-SubCell"/>
</dbReference>
<dbReference type="InterPro" id="IPR050557">
    <property type="entry name" value="RTX_toxin/Mannuronan_C5-epim"/>
</dbReference>
<comment type="subcellular location">
    <subcellularLocation>
        <location evidence="1">Secreted</location>
    </subcellularLocation>
</comment>
<proteinExistence type="predicted"/>
<feature type="region of interest" description="Disordered" evidence="3">
    <location>
        <begin position="4220"/>
        <end position="4245"/>
    </location>
</feature>
<dbReference type="Proteomes" id="UP000001977">
    <property type="component" value="Chromosome"/>
</dbReference>
<feature type="non-terminal residue" evidence="4">
    <location>
        <position position="1"/>
    </location>
</feature>
<reference evidence="4 5" key="1">
    <citation type="journal article" date="2006" name="J. Bacteriol.">
        <title>Comparison of the genome sequence of the poultry pathogen Bordetella avium with those of B. bronchiseptica, B. pertussis, and B. parapertussis reveals extensive diversity in surface structures associated with host interaction.</title>
        <authorList>
            <person name="Sebaihia M."/>
            <person name="Preston A."/>
            <person name="Maskell D.J."/>
            <person name="Kuzmiak H."/>
            <person name="Connell T.D."/>
            <person name="King N.D."/>
            <person name="Orndorff P.E."/>
            <person name="Miyamoto D.M."/>
            <person name="Thomson N.R."/>
            <person name="Harris D."/>
            <person name="Goble A."/>
            <person name="Lord A."/>
            <person name="Murphy L."/>
            <person name="Quail M.A."/>
            <person name="Rutter S."/>
            <person name="Squares R."/>
            <person name="Squares S."/>
            <person name="Woodward J."/>
            <person name="Parkhill J."/>
            <person name="Temple L.M."/>
        </authorList>
    </citation>
    <scope>NUCLEOTIDE SEQUENCE [LARGE SCALE GENOMIC DNA]</scope>
    <source>
        <strain evidence="4 5">197N</strain>
    </source>
</reference>
<dbReference type="HOGENOM" id="CLU_223768_0_0_4"/>
<dbReference type="PANTHER" id="PTHR38340:SF1">
    <property type="entry name" value="S-LAYER PROTEIN"/>
    <property type="match status" value="1"/>
</dbReference>
<dbReference type="KEGG" id="bav:BAV1944"/>
<evidence type="ECO:0000313" key="4">
    <source>
        <dbReference type="EMBL" id="CAJ49553.1"/>
    </source>
</evidence>
<feature type="region of interest" description="Disordered" evidence="3">
    <location>
        <begin position="4316"/>
        <end position="4342"/>
    </location>
</feature>
<gene>
    <name evidence="4" type="ordered locus">BAV1944</name>
</gene>
<name>Q2L0B0_BORA1</name>
<dbReference type="Pfam" id="PF00353">
    <property type="entry name" value="HemolysinCabind"/>
    <property type="match status" value="3"/>
</dbReference>
<feature type="compositionally biased region" description="Basic residues" evidence="3">
    <location>
        <begin position="4319"/>
        <end position="4328"/>
    </location>
</feature>
<keyword evidence="2" id="KW-0964">Secreted</keyword>
<feature type="region of interest" description="Disordered" evidence="3">
    <location>
        <begin position="4257"/>
        <end position="4283"/>
    </location>
</feature>
<dbReference type="InterPro" id="IPR011049">
    <property type="entry name" value="Serralysin-like_metalloprot_C"/>
</dbReference>
<feature type="region of interest" description="Disordered" evidence="3">
    <location>
        <begin position="3603"/>
        <end position="3631"/>
    </location>
</feature>
<organism evidence="4 5">
    <name type="scientific">Bordetella avium (strain 197N)</name>
    <dbReference type="NCBI Taxonomy" id="360910"/>
    <lineage>
        <taxon>Bacteria</taxon>
        <taxon>Pseudomonadati</taxon>
        <taxon>Pseudomonadota</taxon>
        <taxon>Betaproteobacteria</taxon>
        <taxon>Burkholderiales</taxon>
        <taxon>Alcaligenaceae</taxon>
        <taxon>Bordetella</taxon>
    </lineage>
</organism>
<accession>Q2L0B0</accession>
<evidence type="ECO:0000256" key="2">
    <source>
        <dbReference type="ARBA" id="ARBA00022525"/>
    </source>
</evidence>
<keyword evidence="5" id="KW-1185">Reference proteome</keyword>
<dbReference type="GO" id="GO:0005509">
    <property type="term" value="F:calcium ion binding"/>
    <property type="evidence" value="ECO:0007669"/>
    <property type="project" value="InterPro"/>
</dbReference>
<sequence>VRDGKGQTALVGSLGNALTTTYKPAAGQVMVWVMGWDSSNTATTIYVTKNLNLIGENVDPLGWLTDRNTTKTGPTVIYTQPRPVLVSTVVAYTDASSVPDVLKGQLQGSGKLNDVIVPGNVAGTNQQIDSSSFVVSYRKFNTNVILRNEGPYHSGGGWLRVKTTTLTQIVEKKQQELFTFYVPASQDVNLTFLGSSTQPNAVYIRSNGDVTLGGNITVGNGQSVYIEAVSAAKPTSISTRGDVGILVRKPDGQIPADAATVNVTALALSGAIQLNILGSSGYTRAEARNDIRLTYFSEGGAGSKAFLQKVASSAGTVYVEALNGIFSHASAGNATVVSGNRVELNAGYGAIGTAARALSIQARQGFAAQAGLAGGAAGADKSIYVAQNVANADLVLVKPVNWANPQASVYSQLGSVSITLNGGSLLDGELADTRTATQKAYPAVTAKILADMAAQLAQYEGYWSGVRALQTANISLGGAGTYLSTALEGDGQYLTVTFNSLSQYEAMLKAAVDSGRLVRLAYNNSLNGNLREEVLGKLIALSNDGLSYRFQFAVYDTVSGQFAAPVSMAALGYTAGSQGVLYGPAYGLAGVNERSDENLPISFTLPATGASQVLGSTILRLTLTQAQRAQLAQMLNGSRDAEALAALRQFSYVEIGGQRLLIDQVLPVLDSGGYAWSQSFDTVLITLKAPYVGNLGNNQTSVSLVFGNDAGQFSAGEQSGQTGVLLPPVPEPGSMVSGLSAGDTDVSARVIAMIDAYNAANPMSRIYTGPGSIYDVLTQTGAHSAGSVIERTTTRNTIALVGNALGWQVPDGLSVSEYVAWLNHPANGIVGSEIKLTIDGVEVIRRIQSLDLLRADGSASLGVSRSDNYLSLVLDDSVTLASYYVKDGAGIVLAQSLPPAIVFGLTGLGRGSNDANVGYVLQRGLGAQALQQGSVQIDSRSIVNGTGNLTYYQYTASGAAYTSFVDLGNGFTWDLSTSSLSQAERTQLLHTIKTLLSSNQNLSLTGLGLFIGNDGSGPTGQQLHLYDGGDLRVLTVVDEFGNPLTAQSPDSAWLKGRIVFEGKLYAEKTQLENLDAYRNTNINDADWRQHYTPNLNGMVINAGIRLTEKGFSQQALSSSGAVSLTLSGNDALFQGQRVELSFGRSGQSLVYYIKSVNGRVVTLADSVDNAFLANGKALTLEQLLQSAGASPGAVTVRLLDTSAAGASVASDNVIKLDSLNIVPLLDAQGNVTGYRNLANYDRVYLNGVQAKDGSTVSLQNNVAYYVLIETGNTIRLFASKEQAVLHQQIALLMQTPQGQALAKALFTDAGITPQLLAGFAAADLRGMFTVSTRVFQTQDVLATGGLSEQMLALHGQLQGQDYNPNFLPSILDAAGLAGLLKSIRNQAVYDYVIEQEQAQTAEYHSYWRERMTAVAGASSALSAVGAGSFKLQDRFIVDDGQGGLRALVTGDEIYFRDAVGGLRADTVYYAIVDADGTIRLAATRSDAMLYQTGAGQNDGLLALYPNMGQALTLDFQASDLASARAYTRNYVLKNEAPAQSAEERARYGATYQTGYFFYFTSAALRNIENNLLYPLSPTINEQVFDIESDAEGAPQADRFLNIKAGQDIVLRTSGQGAIGAELGEYTLKLPDLSTVGEQERANIFDSLSETDKALLSRVNASNLAGVYRAVYRYIGPAGTVSLDRGSIDFSDSSLWQAVSPLLSNDEALLLGSTLAAGSELQFLFAENFGLFKNTADVFVYNSKLAATDAQRAQLQANIDAARANKLHIVDIGNGVLDTVWRAVPVPFIARDGASGAALQTGALVSDMRDARYLTVNLTRSLAVQAVSGVVSAYSDTTVGLDSPQGNLRLGEVRGAKGITINAQSGSIIGTGSGALISQGKVSLVAKQDIAGGTRDGNGVYQYDGSKALQLRLQSGHALYVEAGGVARVAQQGAEDLNLALANTQGTAQAGSSYQAQANLRVGQVIAAGNVSLQAGESILNAMTPGQRQFANVSLSELAPQALDALGYAREVVLIAGHAVGQLGSDLSQEGSPLLVDLPSGDAAALLKAQAGSSLNVYGMQSLRLGGVEVMDSQGQRGDARLYALVDIVNGTTAGQAALTAGNAWLGALAGRIGGVGQPLRTDLSGYLMASAQGSIAVSQVGAHRLALAHIESRSRADIRLSSQTDIVNDKVMHAGLSDARTTPVVIGGNLYFQAGGSVGDYRQADVAGASANDALIVAAIGSQSTINVQALGDVALIQMAEGSDAQGAVRTLGLNVGAIQARNVWLAARSDQAGNGGDMVLSADAVLRATAVASLLAGNNLLVAGNGQSSGLIAAGQRINMRVDRDDRGSLGKASTLTVQGRMLAPEISLHGSDTGATTILLSATAEVGGALADNGELTQGRLMDIVAGSGQDDIQIRARLITQQQLTISLAAGENTATLDATEVRGSVNVSSAAGKDTMVVRASQIADRLTIEAGDGDNLVLLDRVTVGGDTAITTGLGADQITVLDSDLTGDLTINAGAGDNTVRVETVTVGGDSAINTGIGADQITVLDSGLTGDLTIRAGDGVKVVLLDTVTVGGDTAITTGIGADQITLLDSGLSGDLTISAGAGDNIVRLETVTVGVDTAITAGIGADQITLLDSSLAGGLTISSGDGDNIVRLDTVTVGADTAITAGIGADQITLLDSSLAGGLTISSGDGDNIVRLDTVTVGADTAITAGIGADQITLLDSGLTGDLTISAGAGDNTVRLDTVTVGADTAITAGIGADQITVLDSSLAGGLTISSGDGDNIVRLDTVTVGADTAITAGIGADQITVLDSGLTGDLTISSGDGDNIVRLETVTVGADTAITAGIGADQITLLDSDLTGDLTINAGAGDNIVRLDTVTVGGDTAITTGIGADQITVLDSGLSGDLTITAGDGDNIVRLETVTVGGDTAMTTGIGDDQITLLHTEGLGSLHITAGDGENTVLLSQTRQQGATTILSGDGQDLITLDRADFFGHLHVEAGAGHDKVWMTQILLGAGATVLGGEGDDYLYLSARSLAGGIAISGGSGNDLIVLDKLPSLTSQQSTAGQVDHVDVDGGAGSNRVIVNLAETLVAIVINVHHSDGQGKDNLAGVNQLTINGTAQDETFLVREHFVAKLTPQGAAYADEVQRVNYDRSSTGGLRLNGVDGGNRFYIDGSSAPLTIDGGLGSDPAKKNEFQIGQLFGSQRLPSNLAAGDEIQTARTTQGYLSRGNAYGMTIYGAQNSVNVFRVYSNAATLSLYGGKRDDAFMVYAFKEEQVQADGKRGYVINGPLNIDGGEGMNTYTVLGTEEDDAFVLTQEGIRGAGLNTSYQNIQRVNLDAREGNDHIYVLSTRSNVITTLIGGSGSNTFDLSGDVERNTIVSGHAGSPGVFDGRQPVVISTQPGALDAQGGGSLALTVNLDPSVLPRPASGQAYVSLTGNMLASALYGSLVQGSGLSQSDSLAAVLQGMRGRGLLLSTDGGQTWHESVVLSFDANGLGNQAWGETQQVLIKLESGAGMGLPVLDLAGRDLALSASLLTTLPGLQDVALPAIVVPIAGSASNGSVNGSGKISTPRATDQPVIRIDPLSGVGYANYPDQPHDVSGIQGGLLIEGGKLDKPDYDSNLRAGVSLPSERDAPLGSRQAGQTPAEPANNRIRVFDDGMLTGQVGMQDQAEQMSGLGQVYSNPLAGNFGRITGLGMTAGLGAAAGSFSLTSEAGVHAYDRGIVFHGVQSVNTLLGQGDDSYTVRHAPAGTVTLVQGGGGNNTLVVAGTTVGGNDRPVLLFGSTSQDDRYYTATAGQRQAGQALQFAQAGKSVLDARGASQGVILYGGAGDALIYGGSGNDLIAGGGGNNVIHAGQGNNIVFGNAGMNIDLSRPMDMRATVDRQSRDALTLVLTPEQAAQAAIGRSADLLAGGSNTITAGDGNNIVFANFGRMVTVEPLNYLRIRGDFIDAAAAGGQARYLSGTGLVALETLDVPASGNNSIAVGSGRNVLLGGLGNDTIRAAGGFNLIAGNAGLALFTAAGRIQSFSSILPSKGGNDSLYNNGAGVMIGGVGNDVLESGVASNAMFGDNGRVSFVNDRFAVIETIDIAFGGNNILLGGTAGNFMLGGLGSALIRGNLNKDVMVGDFAAIYLDPASGRILNLARFGMGSNKPDLITQTMESLFSWPQALLRGAPTVFTATMPASGGAVSDAQAQTETRVNTSAQAPDIVVGHHGKGFSDYASGRRSPHEVFMRTDMGTEAGGSAPSTAQTSAAEPVPATEEAPITEQGPVDEQAAVQEQQAQGQQAAETADPSQATPEQQAALAAGVGILGLSGALGMTGSVVFNSKTHTWEPRVRRKAGPRVTRKLEEAAQAISEDE</sequence>
<evidence type="ECO:0000256" key="3">
    <source>
        <dbReference type="SAM" id="MobiDB-lite"/>
    </source>
</evidence>
<dbReference type="PANTHER" id="PTHR38340">
    <property type="entry name" value="S-LAYER PROTEIN"/>
    <property type="match status" value="1"/>
</dbReference>
<dbReference type="eggNOG" id="COG2931">
    <property type="taxonomic scope" value="Bacteria"/>
</dbReference>